<evidence type="ECO:0000256" key="1">
    <source>
        <dbReference type="SAM" id="SignalP"/>
    </source>
</evidence>
<name>A0ABS1VE60_9ACTN</name>
<evidence type="ECO:0000313" key="3">
    <source>
        <dbReference type="Proteomes" id="UP000598996"/>
    </source>
</evidence>
<protein>
    <recommendedName>
        <fullName evidence="4">DUF4352 domain-containing protein</fullName>
    </recommendedName>
</protein>
<dbReference type="EMBL" id="JAENHO010000001">
    <property type="protein sequence ID" value="MBL7252964.1"/>
    <property type="molecule type" value="Genomic_DNA"/>
</dbReference>
<dbReference type="Proteomes" id="UP000598996">
    <property type="component" value="Unassembled WGS sequence"/>
</dbReference>
<organism evidence="2 3">
    <name type="scientific">Paractinoplanes lichenicola</name>
    <dbReference type="NCBI Taxonomy" id="2802976"/>
    <lineage>
        <taxon>Bacteria</taxon>
        <taxon>Bacillati</taxon>
        <taxon>Actinomycetota</taxon>
        <taxon>Actinomycetes</taxon>
        <taxon>Micromonosporales</taxon>
        <taxon>Micromonosporaceae</taxon>
        <taxon>Paractinoplanes</taxon>
    </lineage>
</organism>
<feature type="chain" id="PRO_5045523765" description="DUF4352 domain-containing protein" evidence="1">
    <location>
        <begin position="22"/>
        <end position="168"/>
    </location>
</feature>
<reference evidence="2 3" key="1">
    <citation type="submission" date="2021-01" db="EMBL/GenBank/DDBJ databases">
        <title>Actinoplanes sp. nov. LDG1-01 isolated from lichen.</title>
        <authorList>
            <person name="Saeng-In P."/>
            <person name="Phongsopitanun W."/>
            <person name="Kanchanasin P."/>
            <person name="Yuki M."/>
            <person name="Kudo T."/>
            <person name="Ohkuma M."/>
            <person name="Tanasupawat S."/>
        </authorList>
    </citation>
    <scope>NUCLEOTIDE SEQUENCE [LARGE SCALE GENOMIC DNA]</scope>
    <source>
        <strain evidence="2 3">LDG1-01</strain>
    </source>
</reference>
<sequence length="168" mass="17398">MKKSLVALIVVAVAGSTAAIAGTAAAQERPAPAVVQAAPAPAPATKVPAPAVKSADKGLTYSQSGKVVTVKKGSARVATVTLTSVTYAAKSARAVLSVKATRPFTIDPSLFTVYDLQGYENDPAQTKPVRFEHGTGTLKLTFPKTAAKPMALGWVPQLDREAAAVWER</sequence>
<feature type="signal peptide" evidence="1">
    <location>
        <begin position="1"/>
        <end position="21"/>
    </location>
</feature>
<dbReference type="RefSeq" id="WP_202989307.1">
    <property type="nucleotide sequence ID" value="NZ_JAENHO010000001.1"/>
</dbReference>
<comment type="caution">
    <text evidence="2">The sequence shown here is derived from an EMBL/GenBank/DDBJ whole genome shotgun (WGS) entry which is preliminary data.</text>
</comment>
<accession>A0ABS1VE60</accession>
<evidence type="ECO:0008006" key="4">
    <source>
        <dbReference type="Google" id="ProtNLM"/>
    </source>
</evidence>
<gene>
    <name evidence="2" type="ORF">JKJ07_01430</name>
</gene>
<keyword evidence="3" id="KW-1185">Reference proteome</keyword>
<evidence type="ECO:0000313" key="2">
    <source>
        <dbReference type="EMBL" id="MBL7252964.1"/>
    </source>
</evidence>
<proteinExistence type="predicted"/>
<keyword evidence="1" id="KW-0732">Signal</keyword>